<evidence type="ECO:0000256" key="6">
    <source>
        <dbReference type="ARBA" id="ARBA00034103"/>
    </source>
</evidence>
<evidence type="ECO:0000256" key="4">
    <source>
        <dbReference type="ARBA" id="ARBA00023136"/>
    </source>
</evidence>
<dbReference type="GO" id="GO:0030659">
    <property type="term" value="C:cytoplasmic vesicle membrane"/>
    <property type="evidence" value="ECO:0007669"/>
    <property type="project" value="UniProtKB-SubCell"/>
</dbReference>
<evidence type="ECO:0000256" key="1">
    <source>
        <dbReference type="ARBA" id="ARBA00004156"/>
    </source>
</evidence>
<dbReference type="Proteomes" id="UP000663879">
    <property type="component" value="Unassembled WGS sequence"/>
</dbReference>
<name>A0A814BR47_9BILA</name>
<dbReference type="InterPro" id="IPR000195">
    <property type="entry name" value="Rab-GAP-TBC_dom"/>
</dbReference>
<evidence type="ECO:0000313" key="9">
    <source>
        <dbReference type="EMBL" id="CAF0929997.1"/>
    </source>
</evidence>
<keyword evidence="4" id="KW-0472">Membrane</keyword>
<dbReference type="GO" id="GO:0012505">
    <property type="term" value="C:endomembrane system"/>
    <property type="evidence" value="ECO:0007669"/>
    <property type="project" value="UniProtKB-SubCell"/>
</dbReference>
<proteinExistence type="predicted"/>
<evidence type="ECO:0000256" key="2">
    <source>
        <dbReference type="ARBA" id="ARBA00004184"/>
    </source>
</evidence>
<dbReference type="EMBL" id="CAJNOC010002385">
    <property type="protein sequence ID" value="CAF0929997.1"/>
    <property type="molecule type" value="Genomic_DNA"/>
</dbReference>
<comment type="subcellular location">
    <subcellularLocation>
        <location evidence="1">Cytoplasmic vesicle membrane</location>
    </subcellularLocation>
    <subcellularLocation>
        <location evidence="2">Endomembrane system</location>
        <topology evidence="2">Peripheral membrane protein</topology>
    </subcellularLocation>
    <subcellularLocation>
        <location evidence="6">Synapse</location>
    </subcellularLocation>
</comment>
<dbReference type="InterPro" id="IPR035969">
    <property type="entry name" value="Rab-GAP_TBC_sf"/>
</dbReference>
<gene>
    <name evidence="9" type="ORF">OXX778_LOCUS12851</name>
</gene>
<dbReference type="GO" id="GO:0045202">
    <property type="term" value="C:synapse"/>
    <property type="evidence" value="ECO:0007669"/>
    <property type="project" value="UniProtKB-SubCell"/>
</dbReference>
<evidence type="ECO:0000313" key="10">
    <source>
        <dbReference type="Proteomes" id="UP000663879"/>
    </source>
</evidence>
<protein>
    <recommendedName>
        <fullName evidence="11">TBC1 domain family member 24</fullName>
    </recommendedName>
</protein>
<dbReference type="SMART" id="SM00164">
    <property type="entry name" value="TBC"/>
    <property type="match status" value="1"/>
</dbReference>
<keyword evidence="10" id="KW-1185">Reference proteome</keyword>
<dbReference type="InterPro" id="IPR006571">
    <property type="entry name" value="TLDc_dom"/>
</dbReference>
<dbReference type="OrthoDB" id="10065050at2759"/>
<dbReference type="Pfam" id="PF00566">
    <property type="entry name" value="RabGAP-TBC"/>
    <property type="match status" value="1"/>
</dbReference>
<accession>A0A814BR47</accession>
<dbReference type="AlphaFoldDB" id="A0A814BR47"/>
<evidence type="ECO:0008006" key="11">
    <source>
        <dbReference type="Google" id="ProtNLM"/>
    </source>
</evidence>
<dbReference type="SUPFAM" id="SSF47923">
    <property type="entry name" value="Ypt/Rab-GAP domain of gyp1p"/>
    <property type="match status" value="1"/>
</dbReference>
<dbReference type="PROSITE" id="PS51886">
    <property type="entry name" value="TLDC"/>
    <property type="match status" value="1"/>
</dbReference>
<dbReference type="Gene3D" id="1.10.8.270">
    <property type="entry name" value="putative rabgap domain of human tbc1 domain family member 14 like domains"/>
    <property type="match status" value="1"/>
</dbReference>
<sequence>MEKRTCFNLGFIDTDKLGDLYGDLDHEKQAESLNHTTNDVLINSTYDELTKNNKFNSFPMRKKNSTTAHSKSLKQAQKSFHNLNNLNTIDMSQDELMLNVRLAKTRPQENNRLKNLLRNNFWPADHPIRKYLWKCLLQTSNFNSNNKENNGLVKNQNTKFTDSSYNEFEYNKHLNQIFGKLREIDISLPDFVNMSEKYNPNGSESVTSATNKPNFSNNHLNYYFLNNKGKQAIKRILCVYEYHYPQVTFNPGLVSISSLLLHYMQEHEVFAALCFMSSTKEHLIESKSSWDTTCCVFTRLLKNYCRSSYEIISKYAIDSLDSIFNEWYWWIFDCLSFDYLVKIMDCFLYEGQKILYRVSLTLAQQFSRYIELIEECELIDEYFFDAVKSENIKVDKNSIKEFCESSANLESIDKLLKVSFSIRNLKRSTIKEYYTKEETKRKNYNANYDTKNQQNKALNTIENNQNSPTRIYLNEAMTSVLSHANLCNVWNWIPQRLSVCTPNMLFTTQEHGTSLKTLFNVLDELEYCLIVLKTFENEIFGAFCAGDWNERKNPKTLYFGTGETFLFSLNPDKKVYKWVGLKTETKANQEMFIRVDSNKIIIGGGNKEGLAIKSNLLEGVTNRCDTFENEPLCSSVNFQIAILEIVGFSSR</sequence>
<dbReference type="PANTHER" id="PTHR23354">
    <property type="entry name" value="NUCLEOLAR PROTEIN 7/ESTROGEN RECEPTOR COACTIVATOR-RELATED"/>
    <property type="match status" value="1"/>
</dbReference>
<comment type="caution">
    <text evidence="9">The sequence shown here is derived from an EMBL/GenBank/DDBJ whole genome shotgun (WGS) entry which is preliminary data.</text>
</comment>
<keyword evidence="3" id="KW-0770">Synapse</keyword>
<keyword evidence="5" id="KW-0968">Cytoplasmic vesicle</keyword>
<feature type="domain" description="TLDc" evidence="8">
    <location>
        <begin position="479"/>
        <end position="649"/>
    </location>
</feature>
<dbReference type="PROSITE" id="PS50086">
    <property type="entry name" value="TBC_RABGAP"/>
    <property type="match status" value="1"/>
</dbReference>
<evidence type="ECO:0000259" key="8">
    <source>
        <dbReference type="PROSITE" id="PS51886"/>
    </source>
</evidence>
<organism evidence="9 10">
    <name type="scientific">Brachionus calyciflorus</name>
    <dbReference type="NCBI Taxonomy" id="104777"/>
    <lineage>
        <taxon>Eukaryota</taxon>
        <taxon>Metazoa</taxon>
        <taxon>Spiralia</taxon>
        <taxon>Gnathifera</taxon>
        <taxon>Rotifera</taxon>
        <taxon>Eurotatoria</taxon>
        <taxon>Monogononta</taxon>
        <taxon>Pseudotrocha</taxon>
        <taxon>Ploima</taxon>
        <taxon>Brachionidae</taxon>
        <taxon>Brachionus</taxon>
    </lineage>
</organism>
<reference evidence="9" key="1">
    <citation type="submission" date="2021-02" db="EMBL/GenBank/DDBJ databases">
        <authorList>
            <person name="Nowell W R."/>
        </authorList>
    </citation>
    <scope>NUCLEOTIDE SEQUENCE</scope>
    <source>
        <strain evidence="9">Ploen Becks lab</strain>
    </source>
</reference>
<evidence type="ECO:0000259" key="7">
    <source>
        <dbReference type="PROSITE" id="PS50086"/>
    </source>
</evidence>
<dbReference type="SMART" id="SM00584">
    <property type="entry name" value="TLDc"/>
    <property type="match status" value="1"/>
</dbReference>
<dbReference type="Gene3D" id="1.10.472.80">
    <property type="entry name" value="Ypt/Rab-GAP domain of gyp1p, domain 3"/>
    <property type="match status" value="1"/>
</dbReference>
<dbReference type="Pfam" id="PF07534">
    <property type="entry name" value="TLD"/>
    <property type="match status" value="1"/>
</dbReference>
<evidence type="ECO:0000256" key="5">
    <source>
        <dbReference type="ARBA" id="ARBA00023329"/>
    </source>
</evidence>
<dbReference type="PANTHER" id="PTHR23354:SF122">
    <property type="entry name" value="GTPASE-ACTIVATING PROTEIN SKYWALKER"/>
    <property type="match status" value="1"/>
</dbReference>
<evidence type="ECO:0000256" key="3">
    <source>
        <dbReference type="ARBA" id="ARBA00023018"/>
    </source>
</evidence>
<feature type="domain" description="Rab-GAP TBC" evidence="7">
    <location>
        <begin position="123"/>
        <end position="351"/>
    </location>
</feature>